<organism evidence="8 9">
    <name type="scientific">Ascobolus immersus RN42</name>
    <dbReference type="NCBI Taxonomy" id="1160509"/>
    <lineage>
        <taxon>Eukaryota</taxon>
        <taxon>Fungi</taxon>
        <taxon>Dikarya</taxon>
        <taxon>Ascomycota</taxon>
        <taxon>Pezizomycotina</taxon>
        <taxon>Pezizomycetes</taxon>
        <taxon>Pezizales</taxon>
        <taxon>Ascobolaceae</taxon>
        <taxon>Ascobolus</taxon>
    </lineage>
</organism>
<dbReference type="PROSITE" id="PS50082">
    <property type="entry name" value="WD_REPEATS_2"/>
    <property type="match status" value="1"/>
</dbReference>
<feature type="compositionally biased region" description="Basic and acidic residues" evidence="7">
    <location>
        <begin position="310"/>
        <end position="329"/>
    </location>
</feature>
<dbReference type="SMART" id="SM00320">
    <property type="entry name" value="WD40"/>
    <property type="match status" value="5"/>
</dbReference>
<evidence type="ECO:0000256" key="6">
    <source>
        <dbReference type="PROSITE-ProRule" id="PRU00221"/>
    </source>
</evidence>
<evidence type="ECO:0000256" key="2">
    <source>
        <dbReference type="ARBA" id="ARBA00022737"/>
    </source>
</evidence>
<dbReference type="Gene3D" id="2.130.10.10">
    <property type="entry name" value="YVTN repeat-like/Quinoprotein amine dehydrogenase"/>
    <property type="match status" value="1"/>
</dbReference>
<comment type="similarity">
    <text evidence="4">Belongs to the WD repeat creC family.</text>
</comment>
<keyword evidence="1 6" id="KW-0853">WD repeat</keyword>
<dbReference type="STRING" id="1160509.A0A3N4IDG4"/>
<evidence type="ECO:0000256" key="7">
    <source>
        <dbReference type="SAM" id="MobiDB-lite"/>
    </source>
</evidence>
<dbReference type="GO" id="GO:0051286">
    <property type="term" value="C:cell tip"/>
    <property type="evidence" value="ECO:0007669"/>
    <property type="project" value="TreeGrafter"/>
</dbReference>
<sequence length="600" mass="65906">MMMSFPPPTAPRLGGPNSIDWRTGTVAGTLAQPVIETHNTIAHPTGPEYQFSVGEGTYTLREDIMLATPPPHPHEIPQANPNPLATAPAPPTTGTKITPVIISRVPAPPSFNHIPNPSAESLRGSADGDGNSDNGSLSGRKRVVSTFGGGCVDAPAEKMKQKKPKNSIGKTGSSFVSRIVSHQNLNQRLQERKTDGLYVFANINRALLWLDMSSPNKQEQLSKIQFMKAHPLCHDVNFVTRSTTHLDVVAGFSSGDIIWFDPMTNKYSRINKKHSINSSPVLEIKWLPGSENLFLAAHADGTIIVYDKEKEDPLSDDQKPSEKEKDSKKAAQKLQRQNPVARWPICRQPINQVSFSPDSQHLAVVSEDGCLRIFKLLRDSIELLDTYNSYYGALLCVCWSPDGRYILTGGQDDLVTIWSFAEKRIVARCQGHHSWVTSVAFDPWRCDERTYRFGSVGEDCRLLLWDFSVGMLHRPKAIGHNSRGSISSAVPGNNVGSSANRARTTTLDSGRFRSDSSLPAFVAADGEGAVPPSNNHPVESRARTAVLPPIMSKMVDPEPLSQIVFMEDSIVITCKDGHIRTWDRPSNNINASQITLPVTN</sequence>
<dbReference type="SUPFAM" id="SSF50978">
    <property type="entry name" value="WD40 repeat-like"/>
    <property type="match status" value="1"/>
</dbReference>
<feature type="region of interest" description="Disordered" evidence="7">
    <location>
        <begin position="310"/>
        <end position="338"/>
    </location>
</feature>
<dbReference type="AlphaFoldDB" id="A0A3N4IDG4"/>
<feature type="region of interest" description="Disordered" evidence="7">
    <location>
        <begin position="108"/>
        <end position="142"/>
    </location>
</feature>
<evidence type="ECO:0000256" key="3">
    <source>
        <dbReference type="ARBA" id="ARBA00037241"/>
    </source>
</evidence>
<proteinExistence type="inferred from homology"/>
<dbReference type="GO" id="GO:0045013">
    <property type="term" value="P:carbon catabolite repression of transcription"/>
    <property type="evidence" value="ECO:0007669"/>
    <property type="project" value="TreeGrafter"/>
</dbReference>
<protein>
    <submittedName>
        <fullName evidence="8">WD40 repeat-like protein</fullName>
    </submittedName>
</protein>
<gene>
    <name evidence="8" type="ORF">BJ508DRAFT_412882</name>
</gene>
<feature type="repeat" description="WD" evidence="6">
    <location>
        <begin position="387"/>
        <end position="428"/>
    </location>
</feature>
<evidence type="ECO:0000313" key="8">
    <source>
        <dbReference type="EMBL" id="RPA84165.1"/>
    </source>
</evidence>
<evidence type="ECO:0000256" key="5">
    <source>
        <dbReference type="ARBA" id="ARBA00038682"/>
    </source>
</evidence>
<evidence type="ECO:0000256" key="4">
    <source>
        <dbReference type="ARBA" id="ARBA00038107"/>
    </source>
</evidence>
<evidence type="ECO:0000313" key="9">
    <source>
        <dbReference type="Proteomes" id="UP000275078"/>
    </source>
</evidence>
<dbReference type="Pfam" id="PF00400">
    <property type="entry name" value="WD40"/>
    <property type="match status" value="2"/>
</dbReference>
<dbReference type="PANTHER" id="PTHR14107">
    <property type="entry name" value="WD REPEAT PROTEIN"/>
    <property type="match status" value="1"/>
</dbReference>
<dbReference type="InterPro" id="IPR036322">
    <property type="entry name" value="WD40_repeat_dom_sf"/>
</dbReference>
<dbReference type="PANTHER" id="PTHR14107:SF16">
    <property type="entry name" value="AT02583P"/>
    <property type="match status" value="1"/>
</dbReference>
<comment type="function">
    <text evidence="3">Component of the regulatory network controlling carbon source utilization through ubiquitination and deubiquitination involving creA, creB, creC, creD and acrB. Required to prevent the proteolysis of the CreB deubiquitinating enzyme in the absence of carbon catabolite repression. CreB deubiquitinating enzyme stabilized in a complex with the CreC leads to the expression of genes such as those in the proline and quinate pathways.</text>
</comment>
<dbReference type="GO" id="GO:0032153">
    <property type="term" value="C:cell division site"/>
    <property type="evidence" value="ECO:0007669"/>
    <property type="project" value="TreeGrafter"/>
</dbReference>
<evidence type="ECO:0000256" key="1">
    <source>
        <dbReference type="ARBA" id="ARBA00022574"/>
    </source>
</evidence>
<name>A0A3N4IDG4_ASCIM</name>
<dbReference type="InterPro" id="IPR001680">
    <property type="entry name" value="WD40_rpt"/>
</dbReference>
<dbReference type="InterPro" id="IPR015943">
    <property type="entry name" value="WD40/YVTN_repeat-like_dom_sf"/>
</dbReference>
<dbReference type="InterPro" id="IPR051362">
    <property type="entry name" value="WD_repeat_creC_regulators"/>
</dbReference>
<dbReference type="Proteomes" id="UP000275078">
    <property type="component" value="Unassembled WGS sequence"/>
</dbReference>
<dbReference type="GO" id="GO:0005634">
    <property type="term" value="C:nucleus"/>
    <property type="evidence" value="ECO:0007669"/>
    <property type="project" value="TreeGrafter"/>
</dbReference>
<dbReference type="OrthoDB" id="3367at2759"/>
<feature type="compositionally biased region" description="Low complexity" evidence="7">
    <location>
        <begin position="124"/>
        <end position="138"/>
    </location>
</feature>
<keyword evidence="2" id="KW-0677">Repeat</keyword>
<comment type="subunit">
    <text evidence="5">Interacts with creB.</text>
</comment>
<dbReference type="EMBL" id="ML119660">
    <property type="protein sequence ID" value="RPA84165.1"/>
    <property type="molecule type" value="Genomic_DNA"/>
</dbReference>
<keyword evidence="9" id="KW-1185">Reference proteome</keyword>
<dbReference type="PROSITE" id="PS50294">
    <property type="entry name" value="WD_REPEATS_REGION"/>
    <property type="match status" value="1"/>
</dbReference>
<reference evidence="8 9" key="1">
    <citation type="journal article" date="2018" name="Nat. Ecol. Evol.">
        <title>Pezizomycetes genomes reveal the molecular basis of ectomycorrhizal truffle lifestyle.</title>
        <authorList>
            <person name="Murat C."/>
            <person name="Payen T."/>
            <person name="Noel B."/>
            <person name="Kuo A."/>
            <person name="Morin E."/>
            <person name="Chen J."/>
            <person name="Kohler A."/>
            <person name="Krizsan K."/>
            <person name="Balestrini R."/>
            <person name="Da Silva C."/>
            <person name="Montanini B."/>
            <person name="Hainaut M."/>
            <person name="Levati E."/>
            <person name="Barry K.W."/>
            <person name="Belfiori B."/>
            <person name="Cichocki N."/>
            <person name="Clum A."/>
            <person name="Dockter R.B."/>
            <person name="Fauchery L."/>
            <person name="Guy J."/>
            <person name="Iotti M."/>
            <person name="Le Tacon F."/>
            <person name="Lindquist E.A."/>
            <person name="Lipzen A."/>
            <person name="Malagnac F."/>
            <person name="Mello A."/>
            <person name="Molinier V."/>
            <person name="Miyauchi S."/>
            <person name="Poulain J."/>
            <person name="Riccioni C."/>
            <person name="Rubini A."/>
            <person name="Sitrit Y."/>
            <person name="Splivallo R."/>
            <person name="Traeger S."/>
            <person name="Wang M."/>
            <person name="Zifcakova L."/>
            <person name="Wipf D."/>
            <person name="Zambonelli A."/>
            <person name="Paolocci F."/>
            <person name="Nowrousian M."/>
            <person name="Ottonello S."/>
            <person name="Baldrian P."/>
            <person name="Spatafora J.W."/>
            <person name="Henrissat B."/>
            <person name="Nagy L.G."/>
            <person name="Aury J.M."/>
            <person name="Wincker P."/>
            <person name="Grigoriev I.V."/>
            <person name="Bonfante P."/>
            <person name="Martin F.M."/>
        </authorList>
    </citation>
    <scope>NUCLEOTIDE SEQUENCE [LARGE SCALE GENOMIC DNA]</scope>
    <source>
        <strain evidence="8 9">RN42</strain>
    </source>
</reference>
<accession>A0A3N4IDG4</accession>